<dbReference type="RefSeq" id="WP_091939847.1">
    <property type="nucleotide sequence ID" value="NZ_FOEE01000001.1"/>
</dbReference>
<dbReference type="InterPro" id="IPR002397">
    <property type="entry name" value="Cyt_P450_B"/>
</dbReference>
<dbReference type="InterPro" id="IPR017972">
    <property type="entry name" value="Cyt_P450_CS"/>
</dbReference>
<dbReference type="GO" id="GO:0020037">
    <property type="term" value="F:heme binding"/>
    <property type="evidence" value="ECO:0007669"/>
    <property type="project" value="InterPro"/>
</dbReference>
<sequence>MSAAAGCPVVDQDLSDPGFNADPYPVLEEWRARGPVVFNAHDERYLVLSFRGSTRVLSTLDAFDSQPGAETVRRIFGGLTMMAIDTPRHHRMRDVWAPDFRRDTLAERRRELVTRIVAARVGPFAERLRAGEVLDAVGSLTRAIPTLVIAEMLGVEPEMVDRFSAWSDAIGASAAANVPDPTPGQRAALAASAEATQQLNRYMAEAVTQRRGRPPADDLVSRMVHADFAAEMDESEIVASNTQMVFAGNETTAKLMATALVALARHPDQRRALVADRSLIPQAVEEVHRWSTVVQTDPRWATGDASEVEGVTVPRGAAVTPVLGAANRDPQRWERPAEFDVARPVRGHLGFGFGIHVCLGIHLARLEVAVLLDRLLDVLPDFELAGPVDFGRSFSLRGPLAVPLAAG</sequence>
<dbReference type="AlphaFoldDB" id="A0A1H8Q5X7"/>
<dbReference type="GO" id="GO:0005506">
    <property type="term" value="F:iron ion binding"/>
    <property type="evidence" value="ECO:0007669"/>
    <property type="project" value="InterPro"/>
</dbReference>
<dbReference type="InterPro" id="IPR001128">
    <property type="entry name" value="Cyt_P450"/>
</dbReference>
<evidence type="ECO:0000313" key="3">
    <source>
        <dbReference type="EMBL" id="SEO49662.1"/>
    </source>
</evidence>
<dbReference type="GO" id="GO:0016705">
    <property type="term" value="F:oxidoreductase activity, acting on paired donors, with incorporation or reduction of molecular oxygen"/>
    <property type="evidence" value="ECO:0007669"/>
    <property type="project" value="InterPro"/>
</dbReference>
<dbReference type="PANTHER" id="PTHR46696">
    <property type="entry name" value="P450, PUTATIVE (EUROFUNG)-RELATED"/>
    <property type="match status" value="1"/>
</dbReference>
<proteinExistence type="inferred from homology"/>
<dbReference type="PANTHER" id="PTHR46696:SF3">
    <property type="entry name" value="PULCHERRIMINIC ACID SYNTHASE"/>
    <property type="match status" value="1"/>
</dbReference>
<protein>
    <submittedName>
        <fullName evidence="3">Cytochrome P450</fullName>
    </submittedName>
</protein>
<organism evidence="3 4">
    <name type="scientific">Trujillonella endophytica</name>
    <dbReference type="NCBI Taxonomy" id="673521"/>
    <lineage>
        <taxon>Bacteria</taxon>
        <taxon>Bacillati</taxon>
        <taxon>Actinomycetota</taxon>
        <taxon>Actinomycetes</taxon>
        <taxon>Geodermatophilales</taxon>
        <taxon>Geodermatophilaceae</taxon>
        <taxon>Trujillonella</taxon>
    </lineage>
</organism>
<keyword evidence="2" id="KW-0349">Heme</keyword>
<dbReference type="Proteomes" id="UP000198960">
    <property type="component" value="Unassembled WGS sequence"/>
</dbReference>
<dbReference type="Gene3D" id="1.10.630.10">
    <property type="entry name" value="Cytochrome P450"/>
    <property type="match status" value="1"/>
</dbReference>
<dbReference type="STRING" id="673521.SAMN05660991_00594"/>
<dbReference type="PROSITE" id="PS00086">
    <property type="entry name" value="CYTOCHROME_P450"/>
    <property type="match status" value="1"/>
</dbReference>
<keyword evidence="2" id="KW-0408">Iron</keyword>
<evidence type="ECO:0000256" key="2">
    <source>
        <dbReference type="RuleBase" id="RU000461"/>
    </source>
</evidence>
<dbReference type="EMBL" id="FOEE01000001">
    <property type="protein sequence ID" value="SEO49662.1"/>
    <property type="molecule type" value="Genomic_DNA"/>
</dbReference>
<dbReference type="InterPro" id="IPR036396">
    <property type="entry name" value="Cyt_P450_sf"/>
</dbReference>
<dbReference type="PRINTS" id="PR00359">
    <property type="entry name" value="BP450"/>
</dbReference>
<keyword evidence="4" id="KW-1185">Reference proteome</keyword>
<dbReference type="GO" id="GO:0004497">
    <property type="term" value="F:monooxygenase activity"/>
    <property type="evidence" value="ECO:0007669"/>
    <property type="project" value="UniProtKB-KW"/>
</dbReference>
<evidence type="ECO:0000256" key="1">
    <source>
        <dbReference type="ARBA" id="ARBA00010617"/>
    </source>
</evidence>
<comment type="similarity">
    <text evidence="1 2">Belongs to the cytochrome P450 family.</text>
</comment>
<keyword evidence="2" id="KW-0503">Monooxygenase</keyword>
<dbReference type="SUPFAM" id="SSF48264">
    <property type="entry name" value="Cytochrome P450"/>
    <property type="match status" value="1"/>
</dbReference>
<keyword evidence="2" id="KW-0479">Metal-binding</keyword>
<evidence type="ECO:0000313" key="4">
    <source>
        <dbReference type="Proteomes" id="UP000198960"/>
    </source>
</evidence>
<gene>
    <name evidence="3" type="ORF">SAMN05660991_00594</name>
</gene>
<accession>A0A1H8Q5X7</accession>
<name>A0A1H8Q5X7_9ACTN</name>
<dbReference type="OrthoDB" id="4133219at2"/>
<dbReference type="Pfam" id="PF00067">
    <property type="entry name" value="p450"/>
    <property type="match status" value="1"/>
</dbReference>
<keyword evidence="2" id="KW-0560">Oxidoreductase</keyword>
<reference evidence="4" key="1">
    <citation type="submission" date="2016-10" db="EMBL/GenBank/DDBJ databases">
        <authorList>
            <person name="Varghese N."/>
            <person name="Submissions S."/>
        </authorList>
    </citation>
    <scope>NUCLEOTIDE SEQUENCE [LARGE SCALE GENOMIC DNA]</scope>
    <source>
        <strain evidence="4">DSM 45413</strain>
    </source>
</reference>